<reference evidence="1" key="1">
    <citation type="submission" date="2020-11" db="EMBL/GenBank/DDBJ databases">
        <authorList>
            <consortium name="DOE Joint Genome Institute"/>
            <person name="Ahrendt S."/>
            <person name="Riley R."/>
            <person name="Andreopoulos W."/>
            <person name="Labutti K."/>
            <person name="Pangilinan J."/>
            <person name="Ruiz-Duenas F.J."/>
            <person name="Barrasa J.M."/>
            <person name="Sanchez-Garcia M."/>
            <person name="Camarero S."/>
            <person name="Miyauchi S."/>
            <person name="Serrano A."/>
            <person name="Linde D."/>
            <person name="Babiker R."/>
            <person name="Drula E."/>
            <person name="Ayuso-Fernandez I."/>
            <person name="Pacheco R."/>
            <person name="Padilla G."/>
            <person name="Ferreira P."/>
            <person name="Barriuso J."/>
            <person name="Kellner H."/>
            <person name="Castanera R."/>
            <person name="Alfaro M."/>
            <person name="Ramirez L."/>
            <person name="Pisabarro A.G."/>
            <person name="Kuo A."/>
            <person name="Tritt A."/>
            <person name="Lipzen A."/>
            <person name="He G."/>
            <person name="Yan M."/>
            <person name="Ng V."/>
            <person name="Cullen D."/>
            <person name="Martin F."/>
            <person name="Rosso M.-N."/>
            <person name="Henrissat B."/>
            <person name="Hibbett D."/>
            <person name="Martinez A.T."/>
            <person name="Grigoriev I.V."/>
        </authorList>
    </citation>
    <scope>NUCLEOTIDE SEQUENCE</scope>
    <source>
        <strain evidence="1">CIRM-BRFM 674</strain>
    </source>
</reference>
<comment type="caution">
    <text evidence="1">The sequence shown here is derived from an EMBL/GenBank/DDBJ whole genome shotgun (WGS) entry which is preliminary data.</text>
</comment>
<sequence length="138" mass="15855">MTFDETKKNEIVAARIYCFCRDNEVNDLHHNTQYTKKTLDIELPYQVTVAFSVSLQDGHERSRAQAAAPKGRVNDWSLVVHSGSIYGGVRMVNLLQTVILWHAYVNEDLRKDDNAHLEMTEIPDSIVGSFRGYMPRER</sequence>
<dbReference type="EMBL" id="MU155294">
    <property type="protein sequence ID" value="KAF9476436.1"/>
    <property type="molecule type" value="Genomic_DNA"/>
</dbReference>
<evidence type="ECO:0000313" key="1">
    <source>
        <dbReference type="EMBL" id="KAF9476436.1"/>
    </source>
</evidence>
<protein>
    <submittedName>
        <fullName evidence="1">Uncharacterized protein</fullName>
    </submittedName>
</protein>
<dbReference type="AlphaFoldDB" id="A0A9P6CQZ3"/>
<dbReference type="Proteomes" id="UP000807469">
    <property type="component" value="Unassembled WGS sequence"/>
</dbReference>
<organism evidence="1 2">
    <name type="scientific">Pholiota conissans</name>
    <dbReference type="NCBI Taxonomy" id="109636"/>
    <lineage>
        <taxon>Eukaryota</taxon>
        <taxon>Fungi</taxon>
        <taxon>Dikarya</taxon>
        <taxon>Basidiomycota</taxon>
        <taxon>Agaricomycotina</taxon>
        <taxon>Agaricomycetes</taxon>
        <taxon>Agaricomycetidae</taxon>
        <taxon>Agaricales</taxon>
        <taxon>Agaricineae</taxon>
        <taxon>Strophariaceae</taxon>
        <taxon>Pholiota</taxon>
    </lineage>
</organism>
<keyword evidence="2" id="KW-1185">Reference proteome</keyword>
<accession>A0A9P6CQZ3</accession>
<evidence type="ECO:0000313" key="2">
    <source>
        <dbReference type="Proteomes" id="UP000807469"/>
    </source>
</evidence>
<name>A0A9P6CQZ3_9AGAR</name>
<gene>
    <name evidence="1" type="ORF">BDN70DRAFT_172046</name>
</gene>
<proteinExistence type="predicted"/>